<evidence type="ECO:0000256" key="3">
    <source>
        <dbReference type="PROSITE-ProRule" id="PRU00169"/>
    </source>
</evidence>
<dbReference type="Proteomes" id="UP000000269">
    <property type="component" value="Chromosome"/>
</dbReference>
<dbReference type="InterPro" id="IPR001789">
    <property type="entry name" value="Sig_transdc_resp-reg_receiver"/>
</dbReference>
<feature type="domain" description="HTH LytTR-type" evidence="5">
    <location>
        <begin position="134"/>
        <end position="231"/>
    </location>
</feature>
<name>A8MEE0_ALKOO</name>
<dbReference type="Pfam" id="PF00072">
    <property type="entry name" value="Response_reg"/>
    <property type="match status" value="1"/>
</dbReference>
<evidence type="ECO:0000256" key="1">
    <source>
        <dbReference type="ARBA" id="ARBA00018672"/>
    </source>
</evidence>
<evidence type="ECO:0000313" key="6">
    <source>
        <dbReference type="EMBL" id="ABW17611.1"/>
    </source>
</evidence>
<reference evidence="7" key="1">
    <citation type="submission" date="2007-10" db="EMBL/GenBank/DDBJ databases">
        <title>Complete genome of Alkaliphilus oremlandii OhILAs.</title>
        <authorList>
            <person name="Copeland A."/>
            <person name="Lucas S."/>
            <person name="Lapidus A."/>
            <person name="Barry K."/>
            <person name="Detter J.C."/>
            <person name="Glavina del Rio T."/>
            <person name="Hammon N."/>
            <person name="Israni S."/>
            <person name="Dalin E."/>
            <person name="Tice H."/>
            <person name="Pitluck S."/>
            <person name="Chain P."/>
            <person name="Malfatti S."/>
            <person name="Shin M."/>
            <person name="Vergez L."/>
            <person name="Schmutz J."/>
            <person name="Larimer F."/>
            <person name="Land M."/>
            <person name="Hauser L."/>
            <person name="Kyrpides N."/>
            <person name="Mikhailova N."/>
            <person name="Stolz J.F."/>
            <person name="Dawson A."/>
            <person name="Fisher E."/>
            <person name="Crable B."/>
            <person name="Perera E."/>
            <person name="Lisak J."/>
            <person name="Ranganathan M."/>
            <person name="Basu P."/>
            <person name="Richardson P."/>
        </authorList>
    </citation>
    <scope>NUCLEOTIDE SEQUENCE [LARGE SCALE GENOMIC DNA]</scope>
    <source>
        <strain evidence="7">OhILAs</strain>
    </source>
</reference>
<feature type="domain" description="Response regulatory" evidence="4">
    <location>
        <begin position="2"/>
        <end position="121"/>
    </location>
</feature>
<feature type="modified residue" description="4-aspartylphosphate" evidence="3">
    <location>
        <position position="58"/>
    </location>
</feature>
<dbReference type="PANTHER" id="PTHR37299:SF1">
    <property type="entry name" value="STAGE 0 SPORULATION PROTEIN A HOMOLOG"/>
    <property type="match status" value="1"/>
</dbReference>
<evidence type="ECO:0000256" key="2">
    <source>
        <dbReference type="ARBA" id="ARBA00024867"/>
    </source>
</evidence>
<dbReference type="OrthoDB" id="9802383at2"/>
<accession>A8MEE0</accession>
<keyword evidence="7" id="KW-1185">Reference proteome</keyword>
<evidence type="ECO:0000259" key="5">
    <source>
        <dbReference type="PROSITE" id="PS50930"/>
    </source>
</evidence>
<dbReference type="Gene3D" id="3.40.50.2300">
    <property type="match status" value="1"/>
</dbReference>
<dbReference type="eggNOG" id="COG3279">
    <property type="taxonomic scope" value="Bacteria"/>
</dbReference>
<dbReference type="AlphaFoldDB" id="A8MEE0"/>
<dbReference type="InterPro" id="IPR011006">
    <property type="entry name" value="CheY-like_superfamily"/>
</dbReference>
<dbReference type="InterPro" id="IPR007492">
    <property type="entry name" value="LytTR_DNA-bd_dom"/>
</dbReference>
<dbReference type="PROSITE" id="PS50930">
    <property type="entry name" value="HTH_LYTTR"/>
    <property type="match status" value="1"/>
</dbReference>
<proteinExistence type="predicted"/>
<dbReference type="PANTHER" id="PTHR37299">
    <property type="entry name" value="TRANSCRIPTIONAL REGULATOR-RELATED"/>
    <property type="match status" value="1"/>
</dbReference>
<dbReference type="GO" id="GO:0000156">
    <property type="term" value="F:phosphorelay response regulator activity"/>
    <property type="evidence" value="ECO:0007669"/>
    <property type="project" value="InterPro"/>
</dbReference>
<dbReference type="InterPro" id="IPR046947">
    <property type="entry name" value="LytR-like"/>
</dbReference>
<dbReference type="GO" id="GO:0003677">
    <property type="term" value="F:DNA binding"/>
    <property type="evidence" value="ECO:0007669"/>
    <property type="project" value="InterPro"/>
</dbReference>
<dbReference type="Pfam" id="PF04397">
    <property type="entry name" value="LytTR"/>
    <property type="match status" value="1"/>
</dbReference>
<keyword evidence="3" id="KW-0597">Phosphoprotein</keyword>
<sequence length="238" mass="27852">MRIGLCDDNQVQLNYIQTLIFSWMNLKNIQCHISTYISAEEFIFEHPDTYPFDLLILDIQMGNMNGMELAKNIRATDANIMIIFLTGLEEYVYEGYEVGALRYLLKPINEQQLMVLLDESLHKVKRNIHKWYIFTYNGNTMKLNHNDIVYIEARGHYVDLVTTGNHYEIKRNISQLFKDLGESDFFCCHRSYIVNLNHVEKINKSDCVLSTGVSIPVSRGNYSGLNKAFIHYYRRKSL</sequence>
<gene>
    <name evidence="6" type="ordered locus">Clos_0041</name>
</gene>
<dbReference type="SUPFAM" id="SSF52172">
    <property type="entry name" value="CheY-like"/>
    <property type="match status" value="1"/>
</dbReference>
<organism evidence="6 7">
    <name type="scientific">Alkaliphilus oremlandii (strain OhILAs)</name>
    <name type="common">Clostridium oremlandii (strain OhILAs)</name>
    <dbReference type="NCBI Taxonomy" id="350688"/>
    <lineage>
        <taxon>Bacteria</taxon>
        <taxon>Bacillati</taxon>
        <taxon>Bacillota</taxon>
        <taxon>Clostridia</taxon>
        <taxon>Peptostreptococcales</taxon>
        <taxon>Natronincolaceae</taxon>
        <taxon>Alkaliphilus</taxon>
    </lineage>
</organism>
<dbReference type="SMART" id="SM00850">
    <property type="entry name" value="LytTR"/>
    <property type="match status" value="1"/>
</dbReference>
<evidence type="ECO:0000259" key="4">
    <source>
        <dbReference type="PROSITE" id="PS50110"/>
    </source>
</evidence>
<dbReference type="EMBL" id="CP000853">
    <property type="protein sequence ID" value="ABW17611.1"/>
    <property type="molecule type" value="Genomic_DNA"/>
</dbReference>
<dbReference type="HOGENOM" id="CLU_000445_14_2_9"/>
<dbReference type="Gene3D" id="2.40.50.1020">
    <property type="entry name" value="LytTr DNA-binding domain"/>
    <property type="match status" value="1"/>
</dbReference>
<dbReference type="KEGG" id="aoe:Clos_0041"/>
<dbReference type="PROSITE" id="PS50110">
    <property type="entry name" value="RESPONSE_REGULATORY"/>
    <property type="match status" value="1"/>
</dbReference>
<protein>
    <recommendedName>
        <fullName evidence="1">Stage 0 sporulation protein A homolog</fullName>
    </recommendedName>
</protein>
<comment type="function">
    <text evidence="2">May play the central regulatory role in sporulation. It may be an element of the effector pathway responsible for the activation of sporulation genes in response to nutritional stress. Spo0A may act in concert with spo0H (a sigma factor) to control the expression of some genes that are critical to the sporulation process.</text>
</comment>
<dbReference type="RefSeq" id="WP_012157926.1">
    <property type="nucleotide sequence ID" value="NC_009922.1"/>
</dbReference>
<evidence type="ECO:0000313" key="7">
    <source>
        <dbReference type="Proteomes" id="UP000000269"/>
    </source>
</evidence>
<dbReference type="STRING" id="350688.Clos_0041"/>
<dbReference type="SMART" id="SM00448">
    <property type="entry name" value="REC"/>
    <property type="match status" value="1"/>
</dbReference>